<protein>
    <recommendedName>
        <fullName evidence="3">DNA-directed RNA polymerase subunit beta</fullName>
    </recommendedName>
</protein>
<evidence type="ECO:0000313" key="2">
    <source>
        <dbReference type="Proteomes" id="UP000219565"/>
    </source>
</evidence>
<gene>
    <name evidence="1" type="ORF">SAMN04244553_1219</name>
</gene>
<sequence length="166" mass="18055">MSNIPPRTDPFARVGADTPRSRVAYYRTVCNLPAVVEPGTGRISFTAGMVWAIEMPSELGQSVKIHLDTTKQGGGPIVTHPRSHTWTFLVRSDIPATMVAAEAALYRSRRITVLGNGERVALPSPADEGSEYRGWITAAHSLFRPSGRAVLYGVHACPTPPHEHSR</sequence>
<accession>A0A285L4A5</accession>
<proteinExistence type="predicted"/>
<dbReference type="AlphaFoldDB" id="A0A285L4A5"/>
<name>A0A285L4A5_9NOCA</name>
<reference evidence="1 2" key="1">
    <citation type="submission" date="2017-09" db="EMBL/GenBank/DDBJ databases">
        <authorList>
            <person name="Ehlers B."/>
            <person name="Leendertz F.H."/>
        </authorList>
    </citation>
    <scope>NUCLEOTIDE SEQUENCE [LARGE SCALE GENOMIC DNA]</scope>
    <source>
        <strain evidence="1 2">DSM 45537</strain>
    </source>
</reference>
<dbReference type="EMBL" id="OBEG01000001">
    <property type="protein sequence ID" value="SNY78251.1"/>
    <property type="molecule type" value="Genomic_DNA"/>
</dbReference>
<organism evidence="1 2">
    <name type="scientific">Nocardia amikacinitolerans</name>
    <dbReference type="NCBI Taxonomy" id="756689"/>
    <lineage>
        <taxon>Bacteria</taxon>
        <taxon>Bacillati</taxon>
        <taxon>Actinomycetota</taxon>
        <taxon>Actinomycetes</taxon>
        <taxon>Mycobacteriales</taxon>
        <taxon>Nocardiaceae</taxon>
        <taxon>Nocardia</taxon>
    </lineage>
</organism>
<evidence type="ECO:0000313" key="1">
    <source>
        <dbReference type="EMBL" id="SNY78251.1"/>
    </source>
</evidence>
<evidence type="ECO:0008006" key="3">
    <source>
        <dbReference type="Google" id="ProtNLM"/>
    </source>
</evidence>
<dbReference type="Proteomes" id="UP000219565">
    <property type="component" value="Unassembled WGS sequence"/>
</dbReference>
<keyword evidence="2" id="KW-1185">Reference proteome</keyword>
<dbReference type="OrthoDB" id="4546644at2"/>
<dbReference type="RefSeq" id="WP_097243988.1">
    <property type="nucleotide sequence ID" value="NZ_OBEG01000001.1"/>
</dbReference>